<dbReference type="EMBL" id="JACHJD010000035">
    <property type="protein sequence ID" value="MBB5109687.1"/>
    <property type="molecule type" value="Genomic_DNA"/>
</dbReference>
<keyword evidence="2" id="KW-1185">Reference proteome</keyword>
<name>A0A7W8B6E2_STRST</name>
<evidence type="ECO:0000313" key="1">
    <source>
        <dbReference type="EMBL" id="MBB5109687.1"/>
    </source>
</evidence>
<dbReference type="Proteomes" id="UP000549009">
    <property type="component" value="Unassembled WGS sequence"/>
</dbReference>
<comment type="caution">
    <text evidence="1">The sequence shown here is derived from an EMBL/GenBank/DDBJ whole genome shotgun (WGS) entry which is preliminary data.</text>
</comment>
<protein>
    <submittedName>
        <fullName evidence="1">Uncharacterized protein</fullName>
    </submittedName>
</protein>
<organism evidence="1 2">
    <name type="scientific">Streptomyces spectabilis</name>
    <dbReference type="NCBI Taxonomy" id="68270"/>
    <lineage>
        <taxon>Bacteria</taxon>
        <taxon>Bacillati</taxon>
        <taxon>Actinomycetota</taxon>
        <taxon>Actinomycetes</taxon>
        <taxon>Kitasatosporales</taxon>
        <taxon>Streptomycetaceae</taxon>
        <taxon>Streptomyces</taxon>
    </lineage>
</organism>
<sequence>MCYITLLASGSPVLNAWNAISLISRLSATL</sequence>
<gene>
    <name evidence="1" type="ORF">FHS40_008817</name>
</gene>
<accession>A0A7W8B6E2</accession>
<proteinExistence type="predicted"/>
<reference evidence="1 2" key="1">
    <citation type="submission" date="2020-08" db="EMBL/GenBank/DDBJ databases">
        <title>Genomic Encyclopedia of Type Strains, Phase III (KMG-III): the genomes of soil and plant-associated and newly described type strains.</title>
        <authorList>
            <person name="Whitman W."/>
        </authorList>
    </citation>
    <scope>NUCLEOTIDE SEQUENCE [LARGE SCALE GENOMIC DNA]</scope>
    <source>
        <strain evidence="1 2">CECT 3146</strain>
    </source>
</reference>
<evidence type="ECO:0000313" key="2">
    <source>
        <dbReference type="Proteomes" id="UP000549009"/>
    </source>
</evidence>
<dbReference type="AlphaFoldDB" id="A0A7W8B6E2"/>